<dbReference type="Proteomes" id="UP000033035">
    <property type="component" value="Unassembled WGS sequence"/>
</dbReference>
<dbReference type="EMBL" id="AQHW01000029">
    <property type="protein sequence ID" value="KKB47560.1"/>
    <property type="molecule type" value="Genomic_DNA"/>
</dbReference>
<proteinExistence type="predicted"/>
<protein>
    <recommendedName>
        <fullName evidence="3">DUF4248 domain-containing protein</fullName>
    </recommendedName>
</protein>
<evidence type="ECO:0000313" key="2">
    <source>
        <dbReference type="Proteomes" id="UP000033035"/>
    </source>
</evidence>
<dbReference type="PATRIC" id="fig|1203610.3.peg.5320"/>
<name>A0A0F5IQG2_9BACT</name>
<dbReference type="InterPro" id="IPR025342">
    <property type="entry name" value="DUF4248"/>
</dbReference>
<dbReference type="STRING" id="1203610.HMPREF1536_05204"/>
<evidence type="ECO:0000313" key="1">
    <source>
        <dbReference type="EMBL" id="KKB47560.1"/>
    </source>
</evidence>
<reference evidence="1 2" key="1">
    <citation type="submission" date="2013-04" db="EMBL/GenBank/DDBJ databases">
        <title>The Genome Sequence of Parabacteroides gordonii DSM 23371.</title>
        <authorList>
            <consortium name="The Broad Institute Genomics Platform"/>
            <person name="Earl A."/>
            <person name="Ward D."/>
            <person name="Feldgarden M."/>
            <person name="Gevers D."/>
            <person name="Martens E."/>
            <person name="Sakamoto M."/>
            <person name="Benno Y."/>
            <person name="Suzuki N."/>
            <person name="Matsunaga N."/>
            <person name="Koshihara K."/>
            <person name="Seki M."/>
            <person name="Komiya H."/>
            <person name="Walker B."/>
            <person name="Young S."/>
            <person name="Zeng Q."/>
            <person name="Gargeya S."/>
            <person name="Fitzgerald M."/>
            <person name="Haas B."/>
            <person name="Abouelleil A."/>
            <person name="Allen A.W."/>
            <person name="Alvarado L."/>
            <person name="Arachchi H.M."/>
            <person name="Berlin A.M."/>
            <person name="Chapman S.B."/>
            <person name="Gainer-Dewar J."/>
            <person name="Goldberg J."/>
            <person name="Griggs A."/>
            <person name="Gujja S."/>
            <person name="Hansen M."/>
            <person name="Howarth C."/>
            <person name="Imamovic A."/>
            <person name="Ireland A."/>
            <person name="Larimer J."/>
            <person name="McCowan C."/>
            <person name="Murphy C."/>
            <person name="Pearson M."/>
            <person name="Poon T.W."/>
            <person name="Priest M."/>
            <person name="Roberts A."/>
            <person name="Saif S."/>
            <person name="Shea T."/>
            <person name="Sisk P."/>
            <person name="Sykes S."/>
            <person name="Wortman J."/>
            <person name="Nusbaum C."/>
            <person name="Birren B."/>
        </authorList>
    </citation>
    <scope>NUCLEOTIDE SEQUENCE [LARGE SCALE GENOMIC DNA]</scope>
    <source>
        <strain evidence="1 2">MS-1</strain>
    </source>
</reference>
<sequence>MNTDNYPEEKKFEIRTYGFTELAMLYNPTLQPASAANALRRWINYNPKLSAALEEAGWIKGQRKLTPLQTEQMRRFLGEP</sequence>
<dbReference type="Pfam" id="PF14053">
    <property type="entry name" value="DUF4248"/>
    <property type="match status" value="1"/>
</dbReference>
<dbReference type="RefSeq" id="WP_028727953.1">
    <property type="nucleotide sequence ID" value="NZ_AUAE01000025.1"/>
</dbReference>
<organism evidence="1 2">
    <name type="scientific">Parabacteroides gordonii MS-1 = DSM 23371</name>
    <dbReference type="NCBI Taxonomy" id="1203610"/>
    <lineage>
        <taxon>Bacteria</taxon>
        <taxon>Pseudomonadati</taxon>
        <taxon>Bacteroidota</taxon>
        <taxon>Bacteroidia</taxon>
        <taxon>Bacteroidales</taxon>
        <taxon>Tannerellaceae</taxon>
        <taxon>Parabacteroides</taxon>
    </lineage>
</organism>
<dbReference type="HOGENOM" id="CLU_152545_3_0_10"/>
<keyword evidence="2" id="KW-1185">Reference proteome</keyword>
<accession>A0A0F5IQG2</accession>
<dbReference type="AlphaFoldDB" id="A0A0F5IQG2"/>
<gene>
    <name evidence="1" type="ORF">HMPREF1536_05204</name>
</gene>
<comment type="caution">
    <text evidence="1">The sequence shown here is derived from an EMBL/GenBank/DDBJ whole genome shotgun (WGS) entry which is preliminary data.</text>
</comment>
<evidence type="ECO:0008006" key="3">
    <source>
        <dbReference type="Google" id="ProtNLM"/>
    </source>
</evidence>